<dbReference type="EMBL" id="MN740811">
    <property type="protein sequence ID" value="QHU12990.1"/>
    <property type="molecule type" value="Genomic_DNA"/>
</dbReference>
<keyword evidence="1" id="KW-1133">Transmembrane helix</keyword>
<dbReference type="AlphaFoldDB" id="A0A6C0K860"/>
<reference evidence="2" key="1">
    <citation type="journal article" date="2020" name="Nature">
        <title>Giant virus diversity and host interactions through global metagenomics.</title>
        <authorList>
            <person name="Schulz F."/>
            <person name="Roux S."/>
            <person name="Paez-Espino D."/>
            <person name="Jungbluth S."/>
            <person name="Walsh D.A."/>
            <person name="Denef V.J."/>
            <person name="McMahon K.D."/>
            <person name="Konstantinidis K.T."/>
            <person name="Eloe-Fadrosh E.A."/>
            <person name="Kyrpides N.C."/>
            <person name="Woyke T."/>
        </authorList>
    </citation>
    <scope>NUCLEOTIDE SEQUENCE</scope>
    <source>
        <strain evidence="2">GVMAG-S-1101172-89</strain>
    </source>
</reference>
<evidence type="ECO:0000256" key="1">
    <source>
        <dbReference type="SAM" id="Phobius"/>
    </source>
</evidence>
<organism evidence="2">
    <name type="scientific">viral metagenome</name>
    <dbReference type="NCBI Taxonomy" id="1070528"/>
    <lineage>
        <taxon>unclassified sequences</taxon>
        <taxon>metagenomes</taxon>
        <taxon>organismal metagenomes</taxon>
    </lineage>
</organism>
<keyword evidence="1" id="KW-0472">Membrane</keyword>
<sequence>MKKIHSSYYIILIIACLLLMYYIRSCEGFQNEEPTPPLKRFALIIRGEAFRKGNQNNRDDGKSESYNEQKEACVTHMALVRRIESLAYKVDIYIDSYHTQFDKDLLEWYGNHVKDSRFHTTKFASQRMLIKDSLDMLKDNLDMYDALMILRTDLFLKERFINEYNPSTPTVQFPFIMWTLNIRTPDGNPMVTDTIFHFPKKYYDKLYGLYDGKSWGNTNHAFLDVVPLEYEKEYSLMTKHFHDSDSAKDFNPYYRMIGRTESTNWHDGEDKEFPRDF</sequence>
<dbReference type="PROSITE" id="PS51257">
    <property type="entry name" value="PROKAR_LIPOPROTEIN"/>
    <property type="match status" value="1"/>
</dbReference>
<proteinExistence type="predicted"/>
<protein>
    <recommendedName>
        <fullName evidence="3">Glycosyltransferase</fullName>
    </recommendedName>
</protein>
<evidence type="ECO:0000313" key="2">
    <source>
        <dbReference type="EMBL" id="QHU12990.1"/>
    </source>
</evidence>
<name>A0A6C0K860_9ZZZZ</name>
<accession>A0A6C0K860</accession>
<keyword evidence="1" id="KW-0812">Transmembrane</keyword>
<evidence type="ECO:0008006" key="3">
    <source>
        <dbReference type="Google" id="ProtNLM"/>
    </source>
</evidence>
<feature type="transmembrane region" description="Helical" evidence="1">
    <location>
        <begin position="7"/>
        <end position="23"/>
    </location>
</feature>